<evidence type="ECO:0000256" key="7">
    <source>
        <dbReference type="PROSITE-ProRule" id="PRU00176"/>
    </source>
</evidence>
<dbReference type="PROSITE" id="PS50102">
    <property type="entry name" value="RRM"/>
    <property type="match status" value="1"/>
</dbReference>
<feature type="compositionally biased region" description="Basic and acidic residues" evidence="8">
    <location>
        <begin position="298"/>
        <end position="319"/>
    </location>
</feature>
<comment type="caution">
    <text evidence="10">The sequence shown here is derived from an EMBL/GenBank/DDBJ whole genome shotgun (WGS) entry which is preliminary data.</text>
</comment>
<evidence type="ECO:0000259" key="9">
    <source>
        <dbReference type="PROSITE" id="PS50102"/>
    </source>
</evidence>
<comment type="subcellular location">
    <subcellularLocation>
        <location evidence="1">Nucleus speckle</location>
    </subcellularLocation>
    <subcellularLocation>
        <location evidence="2">Nucleus</location>
        <location evidence="2">Nucleoplasm</location>
    </subcellularLocation>
</comment>
<evidence type="ECO:0000313" key="10">
    <source>
        <dbReference type="EMBL" id="ORY49013.1"/>
    </source>
</evidence>
<evidence type="ECO:0000313" key="11">
    <source>
        <dbReference type="Proteomes" id="UP000193642"/>
    </source>
</evidence>
<dbReference type="GO" id="GO:0003729">
    <property type="term" value="F:mRNA binding"/>
    <property type="evidence" value="ECO:0007669"/>
    <property type="project" value="TreeGrafter"/>
</dbReference>
<name>A0A1Y2CPV0_9FUNG</name>
<protein>
    <recommendedName>
        <fullName evidence="3">U1 small nuclear ribonucleoprotein 70 kDa</fullName>
    </recommendedName>
</protein>
<evidence type="ECO:0000256" key="6">
    <source>
        <dbReference type="ARBA" id="ARBA00023274"/>
    </source>
</evidence>
<reference evidence="10 11" key="1">
    <citation type="submission" date="2016-07" db="EMBL/GenBank/DDBJ databases">
        <title>Pervasive Adenine N6-methylation of Active Genes in Fungi.</title>
        <authorList>
            <consortium name="DOE Joint Genome Institute"/>
            <person name="Mondo S.J."/>
            <person name="Dannebaum R.O."/>
            <person name="Kuo R.C."/>
            <person name="Labutti K."/>
            <person name="Haridas S."/>
            <person name="Kuo A."/>
            <person name="Salamov A."/>
            <person name="Ahrendt S.R."/>
            <person name="Lipzen A."/>
            <person name="Sullivan W."/>
            <person name="Andreopoulos W.B."/>
            <person name="Clum A."/>
            <person name="Lindquist E."/>
            <person name="Daum C."/>
            <person name="Ramamoorthy G.K."/>
            <person name="Gryganskyi A."/>
            <person name="Culley D."/>
            <person name="Magnuson J.K."/>
            <person name="James T.Y."/>
            <person name="O'Malley M.A."/>
            <person name="Stajich J.E."/>
            <person name="Spatafora J.W."/>
            <person name="Visel A."/>
            <person name="Grigoriev I.V."/>
        </authorList>
    </citation>
    <scope>NUCLEOTIDE SEQUENCE [LARGE SCALE GENOMIC DNA]</scope>
    <source>
        <strain evidence="10 11">JEL800</strain>
    </source>
</reference>
<dbReference type="PANTHER" id="PTHR13952">
    <property type="entry name" value="U1 SMALL NUCLEAR RIBONUCLEOPROTEIN 70 KD"/>
    <property type="match status" value="1"/>
</dbReference>
<gene>
    <name evidence="10" type="ORF">BCR33DRAFT_782008</name>
</gene>
<dbReference type="PANTHER" id="PTHR13952:SF5">
    <property type="entry name" value="U1 SMALL NUCLEAR RIBONUCLEOPROTEIN 70 KDA"/>
    <property type="match status" value="1"/>
</dbReference>
<dbReference type="InterPro" id="IPR034143">
    <property type="entry name" value="snRNP70_RRM"/>
</dbReference>
<evidence type="ECO:0000256" key="4">
    <source>
        <dbReference type="ARBA" id="ARBA00022884"/>
    </source>
</evidence>
<dbReference type="InterPro" id="IPR012677">
    <property type="entry name" value="Nucleotide-bd_a/b_plait_sf"/>
</dbReference>
<keyword evidence="4 7" id="KW-0694">RNA-binding</keyword>
<keyword evidence="6" id="KW-0687">Ribonucleoprotein</keyword>
<dbReference type="GO" id="GO:0005685">
    <property type="term" value="C:U1 snRNP"/>
    <property type="evidence" value="ECO:0007669"/>
    <property type="project" value="EnsemblFungi"/>
</dbReference>
<dbReference type="Pfam" id="PF00076">
    <property type="entry name" value="RRM_1"/>
    <property type="match status" value="1"/>
</dbReference>
<dbReference type="OrthoDB" id="4207594at2759"/>
<proteinExistence type="predicted"/>
<dbReference type="Gene3D" id="3.30.70.330">
    <property type="match status" value="1"/>
</dbReference>
<feature type="compositionally biased region" description="Gly residues" evidence="8">
    <location>
        <begin position="320"/>
        <end position="331"/>
    </location>
</feature>
<dbReference type="SUPFAM" id="SSF54928">
    <property type="entry name" value="RNA-binding domain, RBD"/>
    <property type="match status" value="1"/>
</dbReference>
<dbReference type="CDD" id="cd12236">
    <property type="entry name" value="RRM_snRNP70"/>
    <property type="match status" value="1"/>
</dbReference>
<dbReference type="GO" id="GO:0071011">
    <property type="term" value="C:precatalytic spliceosome"/>
    <property type="evidence" value="ECO:0007669"/>
    <property type="project" value="TreeGrafter"/>
</dbReference>
<keyword evidence="11" id="KW-1185">Reference proteome</keyword>
<feature type="domain" description="RRM" evidence="9">
    <location>
        <begin position="100"/>
        <end position="183"/>
    </location>
</feature>
<feature type="region of interest" description="Disordered" evidence="8">
    <location>
        <begin position="247"/>
        <end position="344"/>
    </location>
</feature>
<dbReference type="GO" id="GO:0030619">
    <property type="term" value="F:U1 snRNA binding"/>
    <property type="evidence" value="ECO:0007669"/>
    <property type="project" value="InterPro"/>
</dbReference>
<organism evidence="10 11">
    <name type="scientific">Rhizoclosmatium globosum</name>
    <dbReference type="NCBI Taxonomy" id="329046"/>
    <lineage>
        <taxon>Eukaryota</taxon>
        <taxon>Fungi</taxon>
        <taxon>Fungi incertae sedis</taxon>
        <taxon>Chytridiomycota</taxon>
        <taxon>Chytridiomycota incertae sedis</taxon>
        <taxon>Chytridiomycetes</taxon>
        <taxon>Chytridiales</taxon>
        <taxon>Chytriomycetaceae</taxon>
        <taxon>Rhizoclosmatium</taxon>
    </lineage>
</organism>
<dbReference type="FunFam" id="3.30.70.330:FF:001585">
    <property type="entry name" value="U1 small nuclear ribonucleoprotein 70 kDa"/>
    <property type="match status" value="1"/>
</dbReference>
<dbReference type="Proteomes" id="UP000193642">
    <property type="component" value="Unassembled WGS sequence"/>
</dbReference>
<feature type="compositionally biased region" description="Basic residues" evidence="8">
    <location>
        <begin position="335"/>
        <end position="344"/>
    </location>
</feature>
<keyword evidence="5" id="KW-0539">Nucleus</keyword>
<dbReference type="InterPro" id="IPR022023">
    <property type="entry name" value="U1snRNP70_N"/>
</dbReference>
<dbReference type="Pfam" id="PF12220">
    <property type="entry name" value="U1snRNP70_N"/>
    <property type="match status" value="1"/>
</dbReference>
<dbReference type="GO" id="GO:0016607">
    <property type="term" value="C:nuclear speck"/>
    <property type="evidence" value="ECO:0007669"/>
    <property type="project" value="UniProtKB-SubCell"/>
</dbReference>
<dbReference type="GO" id="GO:0071004">
    <property type="term" value="C:U2-type prespliceosome"/>
    <property type="evidence" value="ECO:0007669"/>
    <property type="project" value="TreeGrafter"/>
</dbReference>
<dbReference type="STRING" id="329046.A0A1Y2CPV0"/>
<dbReference type="GO" id="GO:0000398">
    <property type="term" value="P:mRNA splicing, via spliceosome"/>
    <property type="evidence" value="ECO:0007669"/>
    <property type="project" value="TreeGrafter"/>
</dbReference>
<dbReference type="InterPro" id="IPR051183">
    <property type="entry name" value="U1_U11-U12_snRNP_70-35kDa"/>
</dbReference>
<evidence type="ECO:0000256" key="8">
    <source>
        <dbReference type="SAM" id="MobiDB-lite"/>
    </source>
</evidence>
<sequence>MASTLDANLLKLFAPRPPLDFKQPVDRPPAARKLPPIHGIAQYLDRVENHDADYVPSETKEEKKKRIIGEIKRKGEEAIATGLTTWNPNADPQVKSDPYKTLFVGRLAYGVTEKQLRREFDRFGPIVSMRIVTNTPNALKNPSKPRGYAFIEYERERDLTIAYREADGIKIEGRRIVVDVERGRTVKGWRPRRLGGGLGGTRLGGNDVNIKVSGRDGGNVTAGASSVSAGGHQGGGYGASQGGYGGGGGYGGRRDDRGGGGGGYDDRRPPSGGYGGSGGGYGGGGRGGGGSGYGGSGYDDRRRGDDGYDRRGGYDDRRGGGGFGGSRGGGFQERRRSRSPPRRY</sequence>
<feature type="compositionally biased region" description="Gly residues" evidence="8">
    <location>
        <begin position="272"/>
        <end position="297"/>
    </location>
</feature>
<evidence type="ECO:0000256" key="3">
    <source>
        <dbReference type="ARBA" id="ARBA00016996"/>
    </source>
</evidence>
<dbReference type="InterPro" id="IPR035979">
    <property type="entry name" value="RBD_domain_sf"/>
</dbReference>
<evidence type="ECO:0000256" key="1">
    <source>
        <dbReference type="ARBA" id="ARBA00004324"/>
    </source>
</evidence>
<evidence type="ECO:0000256" key="5">
    <source>
        <dbReference type="ARBA" id="ARBA00023242"/>
    </source>
</evidence>
<dbReference type="AlphaFoldDB" id="A0A1Y2CPV0"/>
<dbReference type="SMART" id="SM00360">
    <property type="entry name" value="RRM"/>
    <property type="match status" value="1"/>
</dbReference>
<dbReference type="EMBL" id="MCGO01000010">
    <property type="protein sequence ID" value="ORY49013.1"/>
    <property type="molecule type" value="Genomic_DNA"/>
</dbReference>
<evidence type="ECO:0000256" key="2">
    <source>
        <dbReference type="ARBA" id="ARBA00004642"/>
    </source>
</evidence>
<feature type="compositionally biased region" description="Basic and acidic residues" evidence="8">
    <location>
        <begin position="252"/>
        <end position="269"/>
    </location>
</feature>
<dbReference type="InterPro" id="IPR000504">
    <property type="entry name" value="RRM_dom"/>
</dbReference>
<accession>A0A1Y2CPV0</accession>